<feature type="non-terminal residue" evidence="2">
    <location>
        <position position="70"/>
    </location>
</feature>
<evidence type="ECO:0000256" key="1">
    <source>
        <dbReference type="SAM" id="Phobius"/>
    </source>
</evidence>
<proteinExistence type="predicted"/>
<dbReference type="OrthoDB" id="424834at2759"/>
<dbReference type="Proteomes" id="UP000054359">
    <property type="component" value="Unassembled WGS sequence"/>
</dbReference>
<accession>A0A087UAU1</accession>
<sequence length="70" mass="8036">MCLEDVEKPAYRFLVLFFNCLLTFGSYYCFDMPSVLQDVMQKNYNCSNSTSNGTDCYKDGLAMSPSQYNL</sequence>
<evidence type="ECO:0000313" key="2">
    <source>
        <dbReference type="EMBL" id="KFM74480.1"/>
    </source>
</evidence>
<protein>
    <submittedName>
        <fullName evidence="2">Uncharacterized protein</fullName>
    </submittedName>
</protein>
<evidence type="ECO:0000313" key="3">
    <source>
        <dbReference type="Proteomes" id="UP000054359"/>
    </source>
</evidence>
<dbReference type="EMBL" id="KK119043">
    <property type="protein sequence ID" value="KFM74480.1"/>
    <property type="molecule type" value="Genomic_DNA"/>
</dbReference>
<feature type="transmembrane region" description="Helical" evidence="1">
    <location>
        <begin position="12"/>
        <end position="30"/>
    </location>
</feature>
<keyword evidence="1" id="KW-0472">Membrane</keyword>
<gene>
    <name evidence="2" type="ORF">X975_03863</name>
</gene>
<name>A0A087UAU1_STEMI</name>
<keyword evidence="3" id="KW-1185">Reference proteome</keyword>
<keyword evidence="1" id="KW-0812">Transmembrane</keyword>
<keyword evidence="1" id="KW-1133">Transmembrane helix</keyword>
<organism evidence="2 3">
    <name type="scientific">Stegodyphus mimosarum</name>
    <name type="common">African social velvet spider</name>
    <dbReference type="NCBI Taxonomy" id="407821"/>
    <lineage>
        <taxon>Eukaryota</taxon>
        <taxon>Metazoa</taxon>
        <taxon>Ecdysozoa</taxon>
        <taxon>Arthropoda</taxon>
        <taxon>Chelicerata</taxon>
        <taxon>Arachnida</taxon>
        <taxon>Araneae</taxon>
        <taxon>Araneomorphae</taxon>
        <taxon>Entelegynae</taxon>
        <taxon>Eresoidea</taxon>
        <taxon>Eresidae</taxon>
        <taxon>Stegodyphus</taxon>
    </lineage>
</organism>
<dbReference type="AlphaFoldDB" id="A0A087UAU1"/>
<reference evidence="2 3" key="1">
    <citation type="submission" date="2013-11" db="EMBL/GenBank/DDBJ databases">
        <title>Genome sequencing of Stegodyphus mimosarum.</title>
        <authorList>
            <person name="Bechsgaard J."/>
        </authorList>
    </citation>
    <scope>NUCLEOTIDE SEQUENCE [LARGE SCALE GENOMIC DNA]</scope>
</reference>
<dbReference type="STRING" id="407821.A0A087UAU1"/>